<dbReference type="EnsemblPlants" id="AUR62024195-RA">
    <property type="protein sequence ID" value="AUR62024195-RA:cds"/>
    <property type="gene ID" value="AUR62024195"/>
</dbReference>
<name>A0A803M6X2_CHEQI</name>
<keyword evidence="3" id="KW-1185">Reference proteome</keyword>
<feature type="transmembrane region" description="Helical" evidence="1">
    <location>
        <begin position="63"/>
        <end position="85"/>
    </location>
</feature>
<keyword evidence="1" id="KW-0812">Transmembrane</keyword>
<dbReference type="Gene3D" id="3.40.190.10">
    <property type="entry name" value="Periplasmic binding protein-like II"/>
    <property type="match status" value="2"/>
</dbReference>
<accession>A0A803M6X2</accession>
<organism evidence="2 3">
    <name type="scientific">Chenopodium quinoa</name>
    <name type="common">Quinoa</name>
    <dbReference type="NCBI Taxonomy" id="63459"/>
    <lineage>
        <taxon>Eukaryota</taxon>
        <taxon>Viridiplantae</taxon>
        <taxon>Streptophyta</taxon>
        <taxon>Embryophyta</taxon>
        <taxon>Tracheophyta</taxon>
        <taxon>Spermatophyta</taxon>
        <taxon>Magnoliopsida</taxon>
        <taxon>eudicotyledons</taxon>
        <taxon>Gunneridae</taxon>
        <taxon>Pentapetalae</taxon>
        <taxon>Caryophyllales</taxon>
        <taxon>Chenopodiaceae</taxon>
        <taxon>Chenopodioideae</taxon>
        <taxon>Atripliceae</taxon>
        <taxon>Chenopodium</taxon>
    </lineage>
</organism>
<feature type="transmembrane region" description="Helical" evidence="1">
    <location>
        <begin position="249"/>
        <end position="270"/>
    </location>
</feature>
<keyword evidence="1" id="KW-0472">Membrane</keyword>
<dbReference type="InterPro" id="IPR015683">
    <property type="entry name" value="Ionotropic_Glu_rcpt"/>
</dbReference>
<reference evidence="2" key="1">
    <citation type="journal article" date="2017" name="Nature">
        <title>The genome of Chenopodium quinoa.</title>
        <authorList>
            <person name="Jarvis D.E."/>
            <person name="Ho Y.S."/>
            <person name="Lightfoot D.J."/>
            <person name="Schmoeckel S.M."/>
            <person name="Li B."/>
            <person name="Borm T.J.A."/>
            <person name="Ohyanagi H."/>
            <person name="Mineta K."/>
            <person name="Michell C.T."/>
            <person name="Saber N."/>
            <person name="Kharbatia N.M."/>
            <person name="Rupper R.R."/>
            <person name="Sharp A.R."/>
            <person name="Dally N."/>
            <person name="Boughton B.A."/>
            <person name="Woo Y.H."/>
            <person name="Gao G."/>
            <person name="Schijlen E.G.W.M."/>
            <person name="Guo X."/>
            <person name="Momin A.A."/>
            <person name="Negrao S."/>
            <person name="Al-Babili S."/>
            <person name="Gehring C."/>
            <person name="Roessner U."/>
            <person name="Jung C."/>
            <person name="Murphy K."/>
            <person name="Arold S.T."/>
            <person name="Gojobori T."/>
            <person name="van der Linden C.G."/>
            <person name="van Loo E.N."/>
            <person name="Jellen E.N."/>
            <person name="Maughan P.J."/>
            <person name="Tester M."/>
        </authorList>
    </citation>
    <scope>NUCLEOTIDE SEQUENCE [LARGE SCALE GENOMIC DNA]</scope>
    <source>
        <strain evidence="2">cv. PI 614886</strain>
    </source>
</reference>
<dbReference type="Proteomes" id="UP000596660">
    <property type="component" value="Unplaced"/>
</dbReference>
<protein>
    <submittedName>
        <fullName evidence="2">Uncharacterized protein</fullName>
    </submittedName>
</protein>
<proteinExistence type="predicted"/>
<dbReference type="PANTHER" id="PTHR18966">
    <property type="entry name" value="IONOTROPIC GLUTAMATE RECEPTOR"/>
    <property type="match status" value="1"/>
</dbReference>
<feature type="transmembrane region" description="Helical" evidence="1">
    <location>
        <begin position="20"/>
        <end position="43"/>
    </location>
</feature>
<gene>
    <name evidence="2" type="primary">LOC110712482</name>
</gene>
<dbReference type="AlphaFoldDB" id="A0A803M6X2"/>
<reference evidence="2" key="2">
    <citation type="submission" date="2021-03" db="UniProtKB">
        <authorList>
            <consortium name="EnsemblPlants"/>
        </authorList>
    </citation>
    <scope>IDENTIFICATION</scope>
</reference>
<dbReference type="SUPFAM" id="SSF53850">
    <property type="entry name" value="Periplasmic binding protein-like II"/>
    <property type="match status" value="1"/>
</dbReference>
<dbReference type="OMA" id="SMWILIT"/>
<evidence type="ECO:0000313" key="2">
    <source>
        <dbReference type="EnsemblPlants" id="AUR62024195-RA:cds"/>
    </source>
</evidence>
<evidence type="ECO:0000256" key="1">
    <source>
        <dbReference type="SAM" id="Phobius"/>
    </source>
</evidence>
<dbReference type="Gramene" id="AUR62024195-RA">
    <property type="protein sequence ID" value="AUR62024195-RA:cds"/>
    <property type="gene ID" value="AUR62024195"/>
</dbReference>
<evidence type="ECO:0000313" key="3">
    <source>
        <dbReference type="Proteomes" id="UP000596660"/>
    </source>
</evidence>
<keyword evidence="1" id="KW-1133">Transmembrane helix</keyword>
<sequence length="279" mass="31022">MLVPLRLVAGNRKPSFLTRLPSGIIAATVAVCGFSASILTFWFYVRCQGTDSGETTSRRTRLVIVLCFLMLVIITACCGAIIIYLQVAPRQVPLVNYNTNDFIRNGRSVGYQTGSFVRNMLIQRGFLESQLKSYSNEKELVNLLSKGSKGGGVDAAIDETPYLKVFVAERCNVYTLVPSAALHADGFRFAFRKESRADLVRDISIATLKVTNNDEQLRNIKDRTIGDLESCRENPTDATQLINWKPSMWILITGIAGVLALMLVCCPVYFECYKSNTSY</sequence>